<organism evidence="2 3">
    <name type="scientific">Anaeromyxobacter diazotrophicus</name>
    <dbReference type="NCBI Taxonomy" id="2590199"/>
    <lineage>
        <taxon>Bacteria</taxon>
        <taxon>Pseudomonadati</taxon>
        <taxon>Myxococcota</taxon>
        <taxon>Myxococcia</taxon>
        <taxon>Myxococcales</taxon>
        <taxon>Cystobacterineae</taxon>
        <taxon>Anaeromyxobacteraceae</taxon>
        <taxon>Anaeromyxobacter</taxon>
    </lineage>
</organism>
<sequence length="224" mass="25621">MKPAAGRRRVEYLVQRFGVSTTRACGLVKLGRSTWYWRSKAKDTTALRMRLREVAEARRRFGYRRLHTMLRREGWTVNQKRVYRLYRMEGLGVRTKKRKKRASHLRVILPAPTSPNERWSMDFMRDTLDDGRPFRILTVVDTFTRECPLLAADFSLTGTRVADLLDVLASQRGYPKAITVDNGTRRRWTRGPTAAACSCNSSGRVSPSRTRSSRASTVACGTSC</sequence>
<evidence type="ECO:0000313" key="2">
    <source>
        <dbReference type="EMBL" id="GEJ58430.1"/>
    </source>
</evidence>
<dbReference type="Pfam" id="PF00665">
    <property type="entry name" value="rve"/>
    <property type="match status" value="1"/>
</dbReference>
<dbReference type="InterPro" id="IPR025948">
    <property type="entry name" value="HTH-like_dom"/>
</dbReference>
<dbReference type="InterPro" id="IPR012337">
    <property type="entry name" value="RNaseH-like_sf"/>
</dbReference>
<dbReference type="SUPFAM" id="SSF53098">
    <property type="entry name" value="Ribonuclease H-like"/>
    <property type="match status" value="1"/>
</dbReference>
<dbReference type="InterPro" id="IPR001584">
    <property type="entry name" value="Integrase_cat-core"/>
</dbReference>
<dbReference type="PROSITE" id="PS50994">
    <property type="entry name" value="INTEGRASE"/>
    <property type="match status" value="1"/>
</dbReference>
<evidence type="ECO:0000313" key="3">
    <source>
        <dbReference type="Proteomes" id="UP000503640"/>
    </source>
</evidence>
<accession>A0A7I9VQM9</accession>
<dbReference type="Pfam" id="PF13276">
    <property type="entry name" value="HTH_21"/>
    <property type="match status" value="1"/>
</dbReference>
<protein>
    <recommendedName>
        <fullName evidence="1">Integrase catalytic domain-containing protein</fullName>
    </recommendedName>
</protein>
<dbReference type="GO" id="GO:0003676">
    <property type="term" value="F:nucleic acid binding"/>
    <property type="evidence" value="ECO:0007669"/>
    <property type="project" value="InterPro"/>
</dbReference>
<dbReference type="Gene3D" id="3.30.420.10">
    <property type="entry name" value="Ribonuclease H-like superfamily/Ribonuclease H"/>
    <property type="match status" value="1"/>
</dbReference>
<dbReference type="Proteomes" id="UP000503640">
    <property type="component" value="Unassembled WGS sequence"/>
</dbReference>
<name>A0A7I9VQM9_9BACT</name>
<dbReference type="EMBL" id="BJTG01000007">
    <property type="protein sequence ID" value="GEJ58430.1"/>
    <property type="molecule type" value="Genomic_DNA"/>
</dbReference>
<proteinExistence type="predicted"/>
<keyword evidence="3" id="KW-1185">Reference proteome</keyword>
<dbReference type="GO" id="GO:0015074">
    <property type="term" value="P:DNA integration"/>
    <property type="evidence" value="ECO:0007669"/>
    <property type="project" value="InterPro"/>
</dbReference>
<dbReference type="PANTHER" id="PTHR47515">
    <property type="entry name" value="LOW CALCIUM RESPONSE LOCUS PROTEIN T"/>
    <property type="match status" value="1"/>
</dbReference>
<reference evidence="3" key="1">
    <citation type="journal article" date="2020" name="Appl. Environ. Microbiol.">
        <title>Diazotrophic Anaeromyxobacter Isolates from Soils.</title>
        <authorList>
            <person name="Masuda Y."/>
            <person name="Yamanaka H."/>
            <person name="Xu Z.X."/>
            <person name="Shiratori Y."/>
            <person name="Aono T."/>
            <person name="Amachi S."/>
            <person name="Senoo K."/>
            <person name="Itoh H."/>
        </authorList>
    </citation>
    <scope>NUCLEOTIDE SEQUENCE [LARGE SCALE GENOMIC DNA]</scope>
    <source>
        <strain evidence="3">R267</strain>
    </source>
</reference>
<feature type="domain" description="Integrase catalytic" evidence="1">
    <location>
        <begin position="111"/>
        <end position="184"/>
    </location>
</feature>
<evidence type="ECO:0000259" key="1">
    <source>
        <dbReference type="PROSITE" id="PS50994"/>
    </source>
</evidence>
<gene>
    <name evidence="2" type="ORF">AMYX_31710</name>
</gene>
<dbReference type="InterPro" id="IPR036397">
    <property type="entry name" value="RNaseH_sf"/>
</dbReference>
<comment type="caution">
    <text evidence="2">The sequence shown here is derived from an EMBL/GenBank/DDBJ whole genome shotgun (WGS) entry which is preliminary data.</text>
</comment>
<dbReference type="AlphaFoldDB" id="A0A7I9VQM9"/>
<dbReference type="PANTHER" id="PTHR47515:SF1">
    <property type="entry name" value="BLR2054 PROTEIN"/>
    <property type="match status" value="1"/>
</dbReference>